<sequence>MNFYVIFPLLLAQVYSHGYLKEPISRTSLHLRPEFDAPPPYYWDNSAIWCGNVNQDLALSGCGRCGDVLGETHFQQGGEYDKGIIVANYTAGSIIEVTANFQAAHYGSFQVELCPQEEETDFCFQLLNIVDGSEQIRIDNRICVPHDNSQNVDVIAHVLLPAGVRCNRCTLRWTYRTSYPGWEGYDICFNPHPAQVFRNCADIGIY</sequence>
<name>A0A226DHM7_FOLCA</name>
<evidence type="ECO:0000259" key="2">
    <source>
        <dbReference type="Pfam" id="PF03067"/>
    </source>
</evidence>
<keyword evidence="1" id="KW-0732">Signal</keyword>
<feature type="chain" id="PRO_5013325144" description="Chitin-binding type-4 domain-containing protein" evidence="1">
    <location>
        <begin position="17"/>
        <end position="206"/>
    </location>
</feature>
<dbReference type="STRING" id="158441.A0A226DHM7"/>
<reference evidence="3 4" key="1">
    <citation type="submission" date="2015-12" db="EMBL/GenBank/DDBJ databases">
        <title>The genome of Folsomia candida.</title>
        <authorList>
            <person name="Faddeeva A."/>
            <person name="Derks M.F."/>
            <person name="Anvar Y."/>
            <person name="Smit S."/>
            <person name="Van Straalen N."/>
            <person name="Roelofs D."/>
        </authorList>
    </citation>
    <scope>NUCLEOTIDE SEQUENCE [LARGE SCALE GENOMIC DNA]</scope>
    <source>
        <strain evidence="3 4">VU population</strain>
        <tissue evidence="3">Whole body</tissue>
    </source>
</reference>
<dbReference type="Pfam" id="PF03067">
    <property type="entry name" value="LPMO_10"/>
    <property type="match status" value="1"/>
</dbReference>
<proteinExistence type="predicted"/>
<evidence type="ECO:0000313" key="3">
    <source>
        <dbReference type="EMBL" id="OXA44354.1"/>
    </source>
</evidence>
<feature type="signal peptide" evidence="1">
    <location>
        <begin position="1"/>
        <end position="16"/>
    </location>
</feature>
<dbReference type="AlphaFoldDB" id="A0A226DHM7"/>
<evidence type="ECO:0000313" key="4">
    <source>
        <dbReference type="Proteomes" id="UP000198287"/>
    </source>
</evidence>
<feature type="domain" description="Chitin-binding type-4" evidence="2">
    <location>
        <begin position="17"/>
        <end position="203"/>
    </location>
</feature>
<dbReference type="OrthoDB" id="6159662at2759"/>
<dbReference type="EMBL" id="LNIX01000019">
    <property type="protein sequence ID" value="OXA44354.1"/>
    <property type="molecule type" value="Genomic_DNA"/>
</dbReference>
<organism evidence="3 4">
    <name type="scientific">Folsomia candida</name>
    <name type="common">Springtail</name>
    <dbReference type="NCBI Taxonomy" id="158441"/>
    <lineage>
        <taxon>Eukaryota</taxon>
        <taxon>Metazoa</taxon>
        <taxon>Ecdysozoa</taxon>
        <taxon>Arthropoda</taxon>
        <taxon>Hexapoda</taxon>
        <taxon>Collembola</taxon>
        <taxon>Entomobryomorpha</taxon>
        <taxon>Isotomoidea</taxon>
        <taxon>Isotomidae</taxon>
        <taxon>Proisotominae</taxon>
        <taxon>Folsomia</taxon>
    </lineage>
</organism>
<protein>
    <recommendedName>
        <fullName evidence="2">Chitin-binding type-4 domain-containing protein</fullName>
    </recommendedName>
</protein>
<gene>
    <name evidence="3" type="ORF">Fcan01_20963</name>
</gene>
<dbReference type="InterPro" id="IPR004302">
    <property type="entry name" value="Cellulose/chitin-bd_N"/>
</dbReference>
<keyword evidence="4" id="KW-1185">Reference proteome</keyword>
<accession>A0A226DHM7</accession>
<comment type="caution">
    <text evidence="3">The sequence shown here is derived from an EMBL/GenBank/DDBJ whole genome shotgun (WGS) entry which is preliminary data.</text>
</comment>
<dbReference type="Proteomes" id="UP000198287">
    <property type="component" value="Unassembled WGS sequence"/>
</dbReference>
<evidence type="ECO:0000256" key="1">
    <source>
        <dbReference type="SAM" id="SignalP"/>
    </source>
</evidence>